<accession>A0A2H3NJP1</accession>
<organism evidence="2 3">
    <name type="scientific">Longimonas halophila</name>
    <dbReference type="NCBI Taxonomy" id="1469170"/>
    <lineage>
        <taxon>Bacteria</taxon>
        <taxon>Pseudomonadati</taxon>
        <taxon>Rhodothermota</taxon>
        <taxon>Rhodothermia</taxon>
        <taxon>Rhodothermales</taxon>
        <taxon>Salisaetaceae</taxon>
        <taxon>Longimonas</taxon>
    </lineage>
</organism>
<reference evidence="2 3" key="1">
    <citation type="submission" date="2017-10" db="EMBL/GenBank/DDBJ databases">
        <title>Draft genome of Longimonas halophila.</title>
        <authorList>
            <person name="Goh K.M."/>
            <person name="Shamsir M.S."/>
            <person name="Lim S.W."/>
        </authorList>
    </citation>
    <scope>NUCLEOTIDE SEQUENCE [LARGE SCALE GENOMIC DNA]</scope>
    <source>
        <strain evidence="2 3">KCTC 42399</strain>
    </source>
</reference>
<protein>
    <recommendedName>
        <fullName evidence="4">Transferrin-binding protein B C-lobe/N-lobe beta barrel domain-containing protein</fullName>
    </recommendedName>
</protein>
<keyword evidence="1" id="KW-0732">Signal</keyword>
<dbReference type="RefSeq" id="WP_098062677.1">
    <property type="nucleotide sequence ID" value="NZ_PDEP01000010.1"/>
</dbReference>
<name>A0A2H3NJP1_9BACT</name>
<dbReference type="EMBL" id="PDEP01000010">
    <property type="protein sequence ID" value="PEN05988.1"/>
    <property type="molecule type" value="Genomic_DNA"/>
</dbReference>
<comment type="caution">
    <text evidence="2">The sequence shown here is derived from an EMBL/GenBank/DDBJ whole genome shotgun (WGS) entry which is preliminary data.</text>
</comment>
<evidence type="ECO:0000313" key="3">
    <source>
        <dbReference type="Proteomes" id="UP000221024"/>
    </source>
</evidence>
<feature type="chain" id="PRO_5013709237" description="Transferrin-binding protein B C-lobe/N-lobe beta barrel domain-containing protein" evidence="1">
    <location>
        <begin position="32"/>
        <end position="210"/>
    </location>
</feature>
<gene>
    <name evidence="2" type="ORF">CRI93_10925</name>
</gene>
<dbReference type="AlphaFoldDB" id="A0A2H3NJP1"/>
<proteinExistence type="predicted"/>
<keyword evidence="3" id="KW-1185">Reference proteome</keyword>
<feature type="signal peptide" evidence="1">
    <location>
        <begin position="1"/>
        <end position="31"/>
    </location>
</feature>
<evidence type="ECO:0000313" key="2">
    <source>
        <dbReference type="EMBL" id="PEN05988.1"/>
    </source>
</evidence>
<evidence type="ECO:0000256" key="1">
    <source>
        <dbReference type="SAM" id="SignalP"/>
    </source>
</evidence>
<sequence>MQQLLSVPSYHSKRAFGTLLLALALVLGLTACDSSGSNDDDNGSTPPETVNMSIGGTDVELNAFFATGTDPETNEEGFLIYLTEADDLSGSGSFQTGNAFGIIGRLSPRPETGTYTFADLELNDSDDVLRDQFGFVYFEGVGTQDQRIVLSSGGTIELTTSNSSRVAGSFDITGTALTFSGTGANEEEVSIEGNFDAASAPFFIPDDVDF</sequence>
<dbReference type="OrthoDB" id="10014252at2"/>
<evidence type="ECO:0008006" key="4">
    <source>
        <dbReference type="Google" id="ProtNLM"/>
    </source>
</evidence>
<dbReference type="Proteomes" id="UP000221024">
    <property type="component" value="Unassembled WGS sequence"/>
</dbReference>